<dbReference type="Pfam" id="PF19054">
    <property type="entry name" value="DUF5753"/>
    <property type="match status" value="1"/>
</dbReference>
<dbReference type="GO" id="GO:0003677">
    <property type="term" value="F:DNA binding"/>
    <property type="evidence" value="ECO:0007669"/>
    <property type="project" value="InterPro"/>
</dbReference>
<comment type="caution">
    <text evidence="2">The sequence shown here is derived from an EMBL/GenBank/DDBJ whole genome shotgun (WGS) entry which is preliminary data.</text>
</comment>
<dbReference type="AlphaFoldDB" id="A0A846X6Q6"/>
<reference evidence="2 3" key="1">
    <citation type="submission" date="2020-04" db="EMBL/GenBank/DDBJ databases">
        <title>MicrobeNet Type strains.</title>
        <authorList>
            <person name="Nicholson A.C."/>
        </authorList>
    </citation>
    <scope>NUCLEOTIDE SEQUENCE [LARGE SCALE GENOMIC DNA]</scope>
    <source>
        <strain evidence="2 3">DSM 45078</strain>
    </source>
</reference>
<evidence type="ECO:0000313" key="3">
    <source>
        <dbReference type="Proteomes" id="UP000565715"/>
    </source>
</evidence>
<evidence type="ECO:0000313" key="2">
    <source>
        <dbReference type="EMBL" id="NKY31821.1"/>
    </source>
</evidence>
<name>A0A846X6Q6_9NOCA</name>
<gene>
    <name evidence="2" type="ORF">HGA13_01845</name>
</gene>
<feature type="domain" description="HTH cro/C1-type" evidence="1">
    <location>
        <begin position="41"/>
        <end position="96"/>
    </location>
</feature>
<dbReference type="InterPro" id="IPR043917">
    <property type="entry name" value="DUF5753"/>
</dbReference>
<dbReference type="PROSITE" id="PS50943">
    <property type="entry name" value="HTH_CROC1"/>
    <property type="match status" value="1"/>
</dbReference>
<proteinExistence type="predicted"/>
<accession>A0A846X6Q6</accession>
<dbReference type="CDD" id="cd00093">
    <property type="entry name" value="HTH_XRE"/>
    <property type="match status" value="1"/>
</dbReference>
<dbReference type="RefSeq" id="WP_084470520.1">
    <property type="nucleotide sequence ID" value="NZ_JAAXOO010000001.1"/>
</dbReference>
<dbReference type="InterPro" id="IPR010982">
    <property type="entry name" value="Lambda_DNA-bd_dom_sf"/>
</dbReference>
<dbReference type="EMBL" id="JAAXOO010000001">
    <property type="protein sequence ID" value="NKY31821.1"/>
    <property type="molecule type" value="Genomic_DNA"/>
</dbReference>
<keyword evidence="3" id="KW-1185">Reference proteome</keyword>
<sequence>MGASGMRSALETAASTGAGATARAAVDGGPTVLRMVLGGRLRRLREASGLSREQAGDHIRGSDSKISRLELGRTSIRERDLVDLLQLYGIIDAEELAAFQELARQANTSGWWHRDNDWLPKWFDMYLGLEQAAQVIRCYEPRAVPELLQTPEYARALLTLAHPGEAAEAIERRVALRMRRQHILNRPHPPHLWLIVEEAALIRRIGGSRIWSAQIDRLLAAAKQPHVTVQVLADHVGGPAMTDGAFTYLRFAEADLPDIVYLQQLTGALYLDKQADLDAYRSVANQLSVHAAPPEHTPGLLAALRRRQPRVLDQPVRREI</sequence>
<dbReference type="InterPro" id="IPR001387">
    <property type="entry name" value="Cro/C1-type_HTH"/>
</dbReference>
<organism evidence="2 3">
    <name type="scientific">Nocardia speluncae</name>
    <dbReference type="NCBI Taxonomy" id="419477"/>
    <lineage>
        <taxon>Bacteria</taxon>
        <taxon>Bacillati</taxon>
        <taxon>Actinomycetota</taxon>
        <taxon>Actinomycetes</taxon>
        <taxon>Mycobacteriales</taxon>
        <taxon>Nocardiaceae</taxon>
        <taxon>Nocardia</taxon>
    </lineage>
</organism>
<dbReference type="Proteomes" id="UP000565715">
    <property type="component" value="Unassembled WGS sequence"/>
</dbReference>
<dbReference type="SMART" id="SM00530">
    <property type="entry name" value="HTH_XRE"/>
    <property type="match status" value="1"/>
</dbReference>
<dbReference type="Gene3D" id="1.10.260.40">
    <property type="entry name" value="lambda repressor-like DNA-binding domains"/>
    <property type="match status" value="1"/>
</dbReference>
<evidence type="ECO:0000259" key="1">
    <source>
        <dbReference type="PROSITE" id="PS50943"/>
    </source>
</evidence>
<protein>
    <submittedName>
        <fullName evidence="2">Helix-turn-helix domain-containing protein</fullName>
    </submittedName>
</protein>
<dbReference type="Pfam" id="PF13560">
    <property type="entry name" value="HTH_31"/>
    <property type="match status" value="1"/>
</dbReference>
<dbReference type="SUPFAM" id="SSF47413">
    <property type="entry name" value="lambda repressor-like DNA-binding domains"/>
    <property type="match status" value="1"/>
</dbReference>